<dbReference type="InterPro" id="IPR013563">
    <property type="entry name" value="Oligopep_ABC_C"/>
</dbReference>
<reference evidence="18 19" key="1">
    <citation type="submission" date="2018-03" db="EMBL/GenBank/DDBJ databases">
        <title>Rhodobacter blasticus.</title>
        <authorList>
            <person name="Meyer T.E."/>
            <person name="Miller S."/>
            <person name="Lodha T."/>
            <person name="Gandham S."/>
            <person name="Chintalapati S."/>
            <person name="Chintalapati V.R."/>
        </authorList>
    </citation>
    <scope>NUCLEOTIDE SEQUENCE [LARGE SCALE GENOMIC DNA]</scope>
    <source>
        <strain evidence="18 19">DSM 2131</strain>
    </source>
</reference>
<comment type="caution">
    <text evidence="18">The sequence shown here is derived from an EMBL/GenBank/DDBJ whole genome shotgun (WGS) entry which is preliminary data.</text>
</comment>
<accession>A0A2T4J9M8</accession>
<keyword evidence="4" id="KW-1003">Cell membrane</keyword>
<dbReference type="EC" id="7.4.2.10" evidence="14"/>
<evidence type="ECO:0000256" key="11">
    <source>
        <dbReference type="ARBA" id="ARBA00023136"/>
    </source>
</evidence>
<comment type="subunit">
    <text evidence="2">The complex is composed of two ATP-binding proteins (GsiA), two transmembrane proteins (GsiC and GsiD) and a solute-binding protein (GsiB).</text>
</comment>
<dbReference type="InterPro" id="IPR017871">
    <property type="entry name" value="ABC_transporter-like_CS"/>
</dbReference>
<dbReference type="Proteomes" id="UP000241362">
    <property type="component" value="Unassembled WGS sequence"/>
</dbReference>
<keyword evidence="19" id="KW-1185">Reference proteome</keyword>
<dbReference type="SUPFAM" id="SSF52540">
    <property type="entry name" value="P-loop containing nucleoside triphosphate hydrolases"/>
    <property type="match status" value="2"/>
</dbReference>
<dbReference type="Gene3D" id="3.40.50.300">
    <property type="entry name" value="P-loop containing nucleotide triphosphate hydrolases"/>
    <property type="match status" value="2"/>
</dbReference>
<dbReference type="PROSITE" id="PS00211">
    <property type="entry name" value="ABC_TRANSPORTER_1"/>
    <property type="match status" value="2"/>
</dbReference>
<name>A0A2T4J9M8_FUSBL</name>
<dbReference type="CDD" id="cd03257">
    <property type="entry name" value="ABC_NikE_OppD_transporters"/>
    <property type="match status" value="2"/>
</dbReference>
<keyword evidence="6" id="KW-0677">Repeat</keyword>
<dbReference type="PANTHER" id="PTHR43776:SF15">
    <property type="entry name" value="GLUTATHIONE IMPORT ATP-BINDING PROTEIN GSIA"/>
    <property type="match status" value="1"/>
</dbReference>
<dbReference type="FunFam" id="3.40.50.300:FF:000016">
    <property type="entry name" value="Oligopeptide ABC transporter ATP-binding component"/>
    <property type="match status" value="2"/>
</dbReference>
<dbReference type="GO" id="GO:0055085">
    <property type="term" value="P:transmembrane transport"/>
    <property type="evidence" value="ECO:0007669"/>
    <property type="project" value="UniProtKB-ARBA"/>
</dbReference>
<evidence type="ECO:0000313" key="18">
    <source>
        <dbReference type="EMBL" id="PTE14610.1"/>
    </source>
</evidence>
<proteinExistence type="inferred from homology"/>
<feature type="domain" description="ABC transporter" evidence="17">
    <location>
        <begin position="303"/>
        <end position="553"/>
    </location>
</feature>
<dbReference type="Pfam" id="PF08352">
    <property type="entry name" value="oligo_HPY"/>
    <property type="match status" value="2"/>
</dbReference>
<dbReference type="GO" id="GO:0015833">
    <property type="term" value="P:peptide transport"/>
    <property type="evidence" value="ECO:0007669"/>
    <property type="project" value="InterPro"/>
</dbReference>
<evidence type="ECO:0000256" key="2">
    <source>
        <dbReference type="ARBA" id="ARBA00011469"/>
    </source>
</evidence>
<evidence type="ECO:0000256" key="15">
    <source>
        <dbReference type="ARBA" id="ARBA00041187"/>
    </source>
</evidence>
<dbReference type="GO" id="GO:0016887">
    <property type="term" value="F:ATP hydrolysis activity"/>
    <property type="evidence" value="ECO:0007669"/>
    <property type="project" value="InterPro"/>
</dbReference>
<dbReference type="InterPro" id="IPR050319">
    <property type="entry name" value="ABC_transp_ATP-bind"/>
</dbReference>
<dbReference type="NCBIfam" id="NF007739">
    <property type="entry name" value="PRK10419.1"/>
    <property type="match status" value="2"/>
</dbReference>
<evidence type="ECO:0000256" key="9">
    <source>
        <dbReference type="ARBA" id="ARBA00022840"/>
    </source>
</evidence>
<feature type="domain" description="ABC transporter" evidence="17">
    <location>
        <begin position="6"/>
        <end position="258"/>
    </location>
</feature>
<comment type="subcellular location">
    <subcellularLocation>
        <location evidence="1">Cell inner membrane</location>
        <topology evidence="1">Peripheral membrane protein</topology>
    </subcellularLocation>
</comment>
<evidence type="ECO:0000256" key="7">
    <source>
        <dbReference type="ARBA" id="ARBA00022741"/>
    </source>
</evidence>
<dbReference type="EMBL" id="PZKE01000007">
    <property type="protein sequence ID" value="PTE14610.1"/>
    <property type="molecule type" value="Genomic_DNA"/>
</dbReference>
<evidence type="ECO:0000259" key="17">
    <source>
        <dbReference type="PROSITE" id="PS50893"/>
    </source>
</evidence>
<organism evidence="18 19">
    <name type="scientific">Fuscovulum blasticum DSM 2131</name>
    <dbReference type="NCBI Taxonomy" id="1188250"/>
    <lineage>
        <taxon>Bacteria</taxon>
        <taxon>Pseudomonadati</taxon>
        <taxon>Pseudomonadota</taxon>
        <taxon>Alphaproteobacteria</taxon>
        <taxon>Rhodobacterales</taxon>
        <taxon>Paracoccaceae</taxon>
        <taxon>Pseudogemmobacter</taxon>
    </lineage>
</organism>
<dbReference type="InterPro" id="IPR027417">
    <property type="entry name" value="P-loop_NTPase"/>
</dbReference>
<evidence type="ECO:0000256" key="13">
    <source>
        <dbReference type="ARBA" id="ARBA00038416"/>
    </source>
</evidence>
<dbReference type="NCBIfam" id="NF008453">
    <property type="entry name" value="PRK11308.1"/>
    <property type="match status" value="2"/>
</dbReference>
<gene>
    <name evidence="18" type="ORF">C5F44_08665</name>
</gene>
<dbReference type="PROSITE" id="PS50893">
    <property type="entry name" value="ABC_TRANSPORTER_2"/>
    <property type="match status" value="2"/>
</dbReference>
<evidence type="ECO:0000256" key="8">
    <source>
        <dbReference type="ARBA" id="ARBA00022801"/>
    </source>
</evidence>
<dbReference type="AlphaFoldDB" id="A0A2T4J9M8"/>
<evidence type="ECO:0000256" key="14">
    <source>
        <dbReference type="ARBA" id="ARBA00039050"/>
    </source>
</evidence>
<keyword evidence="11" id="KW-0472">Membrane</keyword>
<evidence type="ECO:0000256" key="5">
    <source>
        <dbReference type="ARBA" id="ARBA00022519"/>
    </source>
</evidence>
<evidence type="ECO:0000256" key="10">
    <source>
        <dbReference type="ARBA" id="ARBA00022967"/>
    </source>
</evidence>
<dbReference type="InterPro" id="IPR003439">
    <property type="entry name" value="ABC_transporter-like_ATP-bd"/>
</dbReference>
<dbReference type="GO" id="GO:0005524">
    <property type="term" value="F:ATP binding"/>
    <property type="evidence" value="ECO:0007669"/>
    <property type="project" value="UniProtKB-KW"/>
</dbReference>
<protein>
    <recommendedName>
        <fullName evidence="15">Glutathione import ATP-binding protein GsiA</fullName>
        <ecNumber evidence="14">7.4.2.10</ecNumber>
    </recommendedName>
</protein>
<dbReference type="GO" id="GO:0005886">
    <property type="term" value="C:plasma membrane"/>
    <property type="evidence" value="ECO:0007669"/>
    <property type="project" value="UniProtKB-SubCell"/>
</dbReference>
<comment type="catalytic activity">
    <reaction evidence="16">
        <text>glutathione(out) + ATP + H2O = glutathione(in) + ADP + phosphate + H(+)</text>
        <dbReference type="Rhea" id="RHEA:29791"/>
        <dbReference type="ChEBI" id="CHEBI:15377"/>
        <dbReference type="ChEBI" id="CHEBI:15378"/>
        <dbReference type="ChEBI" id="CHEBI:30616"/>
        <dbReference type="ChEBI" id="CHEBI:43474"/>
        <dbReference type="ChEBI" id="CHEBI:57925"/>
        <dbReference type="ChEBI" id="CHEBI:456216"/>
        <dbReference type="EC" id="7.4.2.10"/>
    </reaction>
</comment>
<evidence type="ECO:0000256" key="16">
    <source>
        <dbReference type="ARBA" id="ARBA00047640"/>
    </source>
</evidence>
<evidence type="ECO:0000256" key="6">
    <source>
        <dbReference type="ARBA" id="ARBA00022737"/>
    </source>
</evidence>
<evidence type="ECO:0000256" key="1">
    <source>
        <dbReference type="ARBA" id="ARBA00004417"/>
    </source>
</evidence>
<keyword evidence="9 18" id="KW-0067">ATP-binding</keyword>
<dbReference type="PANTHER" id="PTHR43776">
    <property type="entry name" value="TRANSPORT ATP-BINDING PROTEIN"/>
    <property type="match status" value="1"/>
</dbReference>
<evidence type="ECO:0000256" key="12">
    <source>
        <dbReference type="ARBA" id="ARBA00037530"/>
    </source>
</evidence>
<dbReference type="Pfam" id="PF00005">
    <property type="entry name" value="ABC_tran"/>
    <property type="match status" value="2"/>
</dbReference>
<dbReference type="SMART" id="SM00382">
    <property type="entry name" value="AAA"/>
    <property type="match status" value="2"/>
</dbReference>
<evidence type="ECO:0000256" key="4">
    <source>
        <dbReference type="ARBA" id="ARBA00022475"/>
    </source>
</evidence>
<evidence type="ECO:0000256" key="3">
    <source>
        <dbReference type="ARBA" id="ARBA00022448"/>
    </source>
</evidence>
<keyword evidence="7" id="KW-0547">Nucleotide-binding</keyword>
<keyword evidence="5" id="KW-0997">Cell inner membrane</keyword>
<evidence type="ECO:0000313" key="19">
    <source>
        <dbReference type="Proteomes" id="UP000241362"/>
    </source>
</evidence>
<comment type="function">
    <text evidence="12">Part of the ABC transporter complex GsiABCD involved in glutathione import. Responsible for energy coupling to the transport system.</text>
</comment>
<comment type="similarity">
    <text evidence="13">Belongs to the ABC transporter superfamily. Glutathione importer (TC 3.A.1.5.11) family.</text>
</comment>
<keyword evidence="8" id="KW-0378">Hydrolase</keyword>
<dbReference type="InterPro" id="IPR003593">
    <property type="entry name" value="AAA+_ATPase"/>
</dbReference>
<keyword evidence="10" id="KW-1278">Translocase</keyword>
<sequence length="604" mass="66641">MTAPILKIEDLSVAFLGARNSWNRVIEGLSFDIRPGETVALVGESGSGKSVTSLSVMGLLDPATSKVEGRIQLAGHEVLNLDEAGKIRHIRGQAAAMIFQEPMTSLHPIYRVGDQITEALTSHRDLPKAEARKQAIALLERVRIPNAARRMEDYPHAFSGGMRQRVMIAMALASRPKLLIADEPTTALDVTVQGEILDLLKDIQAEYGMAMLFITHDMGVVAEMADRTVVMLRGRTVEQGPTAEIFAHPREPYTKALLASVPVLGSMKGKPAPLRFPLVDMKTGVAGEALPLQSSPDLSKPILEVRNLVTRFDVRGGLLNRRVARVHAVENVSFRIFPGETLSLVGESGCGKSTTGKSIIRLTDHATGSVAMAGDELFTLRPEALRLKRREIQMIPQDPLASMNPRMTVGDALVEPFTEHRMGTVPQAREKAARLMEQVGLTRDMLERYPHEFSGGQRQRVCIARALMLDPKLIIADESVSALDVSVKAQVVNLLLDIQDRLGIAFLFISHDIAVVERVSHRIAVMYMGEIVEIGPRAEILERPRHAYTRQLIGAVTVPDPGRRHLRRNQQIKELKTPIRPLDFRPPARHYEEVAPGHLVMVEA</sequence>
<keyword evidence="3" id="KW-0813">Transport</keyword>